<accession>A0A9Q3BBE1</accession>
<evidence type="ECO:0000256" key="3">
    <source>
        <dbReference type="ARBA" id="ARBA00023315"/>
    </source>
</evidence>
<organism evidence="7 8">
    <name type="scientific">Austropuccinia psidii MF-1</name>
    <dbReference type="NCBI Taxonomy" id="1389203"/>
    <lineage>
        <taxon>Eukaryota</taxon>
        <taxon>Fungi</taxon>
        <taxon>Dikarya</taxon>
        <taxon>Basidiomycota</taxon>
        <taxon>Pucciniomycotina</taxon>
        <taxon>Pucciniomycetes</taxon>
        <taxon>Pucciniales</taxon>
        <taxon>Sphaerophragmiaceae</taxon>
        <taxon>Austropuccinia</taxon>
    </lineage>
</organism>
<comment type="domain">
    <text evidence="4">The HXXXXD motif is essential for acyltransferase activity and may constitute the binding site for the phosphate moiety of the glycerol-3-phosphate.</text>
</comment>
<keyword evidence="5" id="KW-0472">Membrane</keyword>
<reference evidence="7" key="1">
    <citation type="submission" date="2021-03" db="EMBL/GenBank/DDBJ databases">
        <title>Draft genome sequence of rust myrtle Austropuccinia psidii MF-1, a brazilian biotype.</title>
        <authorList>
            <person name="Quecine M.C."/>
            <person name="Pachon D.M.R."/>
            <person name="Bonatelli M.L."/>
            <person name="Correr F.H."/>
            <person name="Franceschini L.M."/>
            <person name="Leite T.F."/>
            <person name="Margarido G.R.A."/>
            <person name="Almeida C.A."/>
            <person name="Ferrarezi J.A."/>
            <person name="Labate C.A."/>
        </authorList>
    </citation>
    <scope>NUCLEOTIDE SEQUENCE</scope>
    <source>
        <strain evidence="7">MF-1</strain>
    </source>
</reference>
<name>A0A9Q3BBE1_9BASI</name>
<dbReference type="NCBIfam" id="TIGR00530">
    <property type="entry name" value="AGP_acyltrn"/>
    <property type="match status" value="1"/>
</dbReference>
<dbReference type="GO" id="GO:0006654">
    <property type="term" value="P:phosphatidic acid biosynthetic process"/>
    <property type="evidence" value="ECO:0007669"/>
    <property type="project" value="TreeGrafter"/>
</dbReference>
<keyword evidence="8" id="KW-1185">Reference proteome</keyword>
<dbReference type="AlphaFoldDB" id="A0A9Q3BBE1"/>
<comment type="similarity">
    <text evidence="1 4">Belongs to the 1-acyl-sn-glycerol-3-phosphate acyltransferase family.</text>
</comment>
<dbReference type="EC" id="2.3.1.51" evidence="4"/>
<dbReference type="GO" id="GO:0016020">
    <property type="term" value="C:membrane"/>
    <property type="evidence" value="ECO:0007669"/>
    <property type="project" value="InterPro"/>
</dbReference>
<dbReference type="SMART" id="SM00563">
    <property type="entry name" value="PlsC"/>
    <property type="match status" value="1"/>
</dbReference>
<dbReference type="Proteomes" id="UP000765509">
    <property type="component" value="Unassembled WGS sequence"/>
</dbReference>
<dbReference type="OrthoDB" id="202234at2759"/>
<feature type="transmembrane region" description="Helical" evidence="5">
    <location>
        <begin position="27"/>
        <end position="48"/>
    </location>
</feature>
<sequence>MLGLLSANPQSNAFHQIPPQAGRLSTLIGLVLVGSLTGVVAGLIVPIFSSSWRKNIQWLVARTFYHLVSPIIGWEFVVEGEERLDACYLGQSHVLVGNHQSMVDILYLGRIFPKTCVVMAKKELKYVPLLGQYMALSRAVFVDRQKRGSGFQMFQKVEADMKKYKLNLFIFPEGTRSNASTPSLLPFKKGAFHLSVQANLPVIPIVCETYSAIYQPKRSTFESGKVIIKVLEPIHPKEGQSADELCASVREKMLEALIELSERPGSISSQLTKDHNHK</sequence>
<evidence type="ECO:0000256" key="4">
    <source>
        <dbReference type="RuleBase" id="RU361267"/>
    </source>
</evidence>
<comment type="catalytic activity">
    <reaction evidence="4">
        <text>a 1-acyl-sn-glycero-3-phosphate + an acyl-CoA = a 1,2-diacyl-sn-glycero-3-phosphate + CoA</text>
        <dbReference type="Rhea" id="RHEA:19709"/>
        <dbReference type="ChEBI" id="CHEBI:57287"/>
        <dbReference type="ChEBI" id="CHEBI:57970"/>
        <dbReference type="ChEBI" id="CHEBI:58342"/>
        <dbReference type="ChEBI" id="CHEBI:58608"/>
        <dbReference type="EC" id="2.3.1.51"/>
    </reaction>
</comment>
<keyword evidence="5" id="KW-1133">Transmembrane helix</keyword>
<dbReference type="InterPro" id="IPR002123">
    <property type="entry name" value="Plipid/glycerol_acylTrfase"/>
</dbReference>
<evidence type="ECO:0000313" key="7">
    <source>
        <dbReference type="EMBL" id="MBW0462127.1"/>
    </source>
</evidence>
<dbReference type="EMBL" id="AVOT02000285">
    <property type="protein sequence ID" value="MBW0462127.1"/>
    <property type="molecule type" value="Genomic_DNA"/>
</dbReference>
<evidence type="ECO:0000256" key="5">
    <source>
        <dbReference type="SAM" id="Phobius"/>
    </source>
</evidence>
<keyword evidence="3 4" id="KW-0012">Acyltransferase</keyword>
<evidence type="ECO:0000256" key="1">
    <source>
        <dbReference type="ARBA" id="ARBA00008655"/>
    </source>
</evidence>
<dbReference type="InterPro" id="IPR004552">
    <property type="entry name" value="AGP_acyltrans"/>
</dbReference>
<keyword evidence="4" id="KW-0444">Lipid biosynthesis</keyword>
<keyword evidence="4" id="KW-1208">Phospholipid metabolism</keyword>
<dbReference type="SUPFAM" id="SSF69593">
    <property type="entry name" value="Glycerol-3-phosphate (1)-acyltransferase"/>
    <property type="match status" value="1"/>
</dbReference>
<dbReference type="CDD" id="cd07989">
    <property type="entry name" value="LPLAT_AGPAT-like"/>
    <property type="match status" value="1"/>
</dbReference>
<dbReference type="GO" id="GO:0005783">
    <property type="term" value="C:endoplasmic reticulum"/>
    <property type="evidence" value="ECO:0007669"/>
    <property type="project" value="TreeGrafter"/>
</dbReference>
<evidence type="ECO:0000256" key="2">
    <source>
        <dbReference type="ARBA" id="ARBA00022679"/>
    </source>
</evidence>
<keyword evidence="2 4" id="KW-0808">Transferase</keyword>
<dbReference type="PANTHER" id="PTHR10434:SF11">
    <property type="entry name" value="1-ACYL-SN-GLYCEROL-3-PHOSPHATE ACYLTRANSFERASE"/>
    <property type="match status" value="1"/>
</dbReference>
<keyword evidence="4" id="KW-0443">Lipid metabolism</keyword>
<protein>
    <recommendedName>
        <fullName evidence="4">1-acyl-sn-glycerol-3-phosphate acyltransferase</fullName>
        <ecNumber evidence="4">2.3.1.51</ecNumber>
    </recommendedName>
</protein>
<dbReference type="GO" id="GO:0003841">
    <property type="term" value="F:1-acylglycerol-3-phosphate O-acyltransferase activity"/>
    <property type="evidence" value="ECO:0007669"/>
    <property type="project" value="UniProtKB-UniRule"/>
</dbReference>
<evidence type="ECO:0000313" key="8">
    <source>
        <dbReference type="Proteomes" id="UP000765509"/>
    </source>
</evidence>
<dbReference type="PANTHER" id="PTHR10434">
    <property type="entry name" value="1-ACYL-SN-GLYCEROL-3-PHOSPHATE ACYLTRANSFERASE"/>
    <property type="match status" value="1"/>
</dbReference>
<dbReference type="Pfam" id="PF01553">
    <property type="entry name" value="Acyltransferase"/>
    <property type="match status" value="1"/>
</dbReference>
<comment type="caution">
    <text evidence="7">The sequence shown here is derived from an EMBL/GenBank/DDBJ whole genome shotgun (WGS) entry which is preliminary data.</text>
</comment>
<evidence type="ECO:0000259" key="6">
    <source>
        <dbReference type="SMART" id="SM00563"/>
    </source>
</evidence>
<gene>
    <name evidence="7" type="ORF">O181_001842</name>
</gene>
<keyword evidence="5" id="KW-0812">Transmembrane</keyword>
<proteinExistence type="inferred from homology"/>
<feature type="domain" description="Phospholipid/glycerol acyltransferase" evidence="6">
    <location>
        <begin position="93"/>
        <end position="210"/>
    </location>
</feature>
<keyword evidence="4" id="KW-0594">Phospholipid biosynthesis</keyword>